<dbReference type="AlphaFoldDB" id="A0A1Y5R7S2"/>
<evidence type="ECO:0000256" key="3">
    <source>
        <dbReference type="ARBA" id="ARBA00022679"/>
    </source>
</evidence>
<evidence type="ECO:0000256" key="1">
    <source>
        <dbReference type="ARBA" id="ARBA00004752"/>
    </source>
</evidence>
<evidence type="ECO:0000313" key="10">
    <source>
        <dbReference type="Proteomes" id="UP000193862"/>
    </source>
</evidence>
<evidence type="ECO:0000259" key="8">
    <source>
        <dbReference type="PROSITE" id="PS52029"/>
    </source>
</evidence>
<protein>
    <submittedName>
        <fullName evidence="9">L,D-transpeptidase catalytic domain</fullName>
    </submittedName>
</protein>
<reference evidence="9 10" key="1">
    <citation type="submission" date="2017-03" db="EMBL/GenBank/DDBJ databases">
        <authorList>
            <person name="Afonso C.L."/>
            <person name="Miller P.J."/>
            <person name="Scott M.A."/>
            <person name="Spackman E."/>
            <person name="Goraichik I."/>
            <person name="Dimitrov K.M."/>
            <person name="Suarez D.L."/>
            <person name="Swayne D.E."/>
        </authorList>
    </citation>
    <scope>NUCLEOTIDE SEQUENCE [LARGE SCALE GENOMIC DNA]</scope>
    <source>
        <strain evidence="9 10">CECT 8620</strain>
    </source>
</reference>
<dbReference type="InterPro" id="IPR005490">
    <property type="entry name" value="LD_TPept_cat_dom"/>
</dbReference>
<dbReference type="Gene3D" id="2.40.440.10">
    <property type="entry name" value="L,D-transpeptidase catalytic domain-like"/>
    <property type="match status" value="1"/>
</dbReference>
<comment type="similarity">
    <text evidence="2">Belongs to the YkuD family.</text>
</comment>
<dbReference type="UniPathway" id="UPA00219"/>
<dbReference type="CDD" id="cd16913">
    <property type="entry name" value="YkuD_like"/>
    <property type="match status" value="1"/>
</dbReference>
<keyword evidence="6 7" id="KW-0961">Cell wall biogenesis/degradation</keyword>
<keyword evidence="5 7" id="KW-0573">Peptidoglycan synthesis</keyword>
<dbReference type="Proteomes" id="UP000193862">
    <property type="component" value="Unassembled WGS sequence"/>
</dbReference>
<evidence type="ECO:0000256" key="7">
    <source>
        <dbReference type="PROSITE-ProRule" id="PRU01373"/>
    </source>
</evidence>
<dbReference type="PANTHER" id="PTHR36699">
    <property type="entry name" value="LD-TRANSPEPTIDASE"/>
    <property type="match status" value="1"/>
</dbReference>
<dbReference type="RefSeq" id="WP_085834852.1">
    <property type="nucleotide sequence ID" value="NZ_FWFS01000001.1"/>
</dbReference>
<accession>A0A1Y5R7S2</accession>
<evidence type="ECO:0000256" key="5">
    <source>
        <dbReference type="ARBA" id="ARBA00022984"/>
    </source>
</evidence>
<dbReference type="OrthoDB" id="9809748at2"/>
<dbReference type="PROSITE" id="PS51257">
    <property type="entry name" value="PROKAR_LIPOPROTEIN"/>
    <property type="match status" value="1"/>
</dbReference>
<feature type="domain" description="L,D-TPase catalytic" evidence="8">
    <location>
        <begin position="32"/>
        <end position="163"/>
    </location>
</feature>
<dbReference type="GO" id="GO:0009252">
    <property type="term" value="P:peptidoglycan biosynthetic process"/>
    <property type="evidence" value="ECO:0007669"/>
    <property type="project" value="UniProtKB-UniPathway"/>
</dbReference>
<dbReference type="Pfam" id="PF03734">
    <property type="entry name" value="YkuD"/>
    <property type="match status" value="1"/>
</dbReference>
<sequence length="164" mass="17883">MLNKRTFLAGIALAALSACGRRIKPYYGPQVTRLVIYKEKRRLYILHGAEVIKEYKIGLGGNPVGAKQFVGDGKTPEGSYFIDRRNPNSAYHLSIGISYPNKEDVARAAALGQNPGGDIFIHGQANKHLGLGNDWTAGCIAVTDAEIEEIYAMVPLGVQIDIWP</sequence>
<feature type="active site" description="Proton donor/acceptor" evidence="7">
    <location>
        <position position="122"/>
    </location>
</feature>
<evidence type="ECO:0000256" key="4">
    <source>
        <dbReference type="ARBA" id="ARBA00022960"/>
    </source>
</evidence>
<feature type="active site" description="Nucleophile" evidence="7">
    <location>
        <position position="139"/>
    </location>
</feature>
<dbReference type="GO" id="GO:0004180">
    <property type="term" value="F:carboxypeptidase activity"/>
    <property type="evidence" value="ECO:0007669"/>
    <property type="project" value="UniProtKB-ARBA"/>
</dbReference>
<dbReference type="EMBL" id="FWFS01000001">
    <property type="protein sequence ID" value="SLN11137.1"/>
    <property type="molecule type" value="Genomic_DNA"/>
</dbReference>
<dbReference type="PANTHER" id="PTHR36699:SF1">
    <property type="entry name" value="L,D-TRANSPEPTIDASE YAFK-RELATED"/>
    <property type="match status" value="1"/>
</dbReference>
<keyword evidence="4 7" id="KW-0133">Cell shape</keyword>
<dbReference type="PROSITE" id="PS52029">
    <property type="entry name" value="LD_TPASE"/>
    <property type="match status" value="1"/>
</dbReference>
<evidence type="ECO:0000313" key="9">
    <source>
        <dbReference type="EMBL" id="SLN11137.1"/>
    </source>
</evidence>
<keyword evidence="3" id="KW-0808">Transferase</keyword>
<dbReference type="InterPro" id="IPR038063">
    <property type="entry name" value="Transpep_catalytic_dom"/>
</dbReference>
<organism evidence="9 10">
    <name type="scientific">Aquimixticola soesokkakensis</name>
    <dbReference type="NCBI Taxonomy" id="1519096"/>
    <lineage>
        <taxon>Bacteria</taxon>
        <taxon>Pseudomonadati</taxon>
        <taxon>Pseudomonadota</taxon>
        <taxon>Alphaproteobacteria</taxon>
        <taxon>Rhodobacterales</taxon>
        <taxon>Paracoccaceae</taxon>
        <taxon>Aquimixticola</taxon>
    </lineage>
</organism>
<name>A0A1Y5R7S2_9RHOB</name>
<dbReference type="GO" id="GO:0008360">
    <property type="term" value="P:regulation of cell shape"/>
    <property type="evidence" value="ECO:0007669"/>
    <property type="project" value="UniProtKB-UniRule"/>
</dbReference>
<dbReference type="GO" id="GO:0016740">
    <property type="term" value="F:transferase activity"/>
    <property type="evidence" value="ECO:0007669"/>
    <property type="project" value="UniProtKB-KW"/>
</dbReference>
<dbReference type="GO" id="GO:0071555">
    <property type="term" value="P:cell wall organization"/>
    <property type="evidence" value="ECO:0007669"/>
    <property type="project" value="UniProtKB-UniRule"/>
</dbReference>
<evidence type="ECO:0000256" key="6">
    <source>
        <dbReference type="ARBA" id="ARBA00023316"/>
    </source>
</evidence>
<comment type="pathway">
    <text evidence="1 7">Cell wall biogenesis; peptidoglycan biosynthesis.</text>
</comment>
<gene>
    <name evidence="9" type="ORF">AQS8620_00086</name>
</gene>
<keyword evidence="10" id="KW-1185">Reference proteome</keyword>
<dbReference type="SUPFAM" id="SSF141523">
    <property type="entry name" value="L,D-transpeptidase catalytic domain-like"/>
    <property type="match status" value="1"/>
</dbReference>
<evidence type="ECO:0000256" key="2">
    <source>
        <dbReference type="ARBA" id="ARBA00005992"/>
    </source>
</evidence>
<proteinExistence type="inferred from homology"/>